<evidence type="ECO:0000259" key="9">
    <source>
        <dbReference type="Pfam" id="PF07992"/>
    </source>
</evidence>
<evidence type="ECO:0000256" key="5">
    <source>
        <dbReference type="ARBA" id="ARBA00022630"/>
    </source>
</evidence>
<keyword evidence="6" id="KW-0274">FAD</keyword>
<evidence type="ECO:0000259" key="10">
    <source>
        <dbReference type="Pfam" id="PF18113"/>
    </source>
</evidence>
<dbReference type="InterPro" id="IPR041364">
    <property type="entry name" value="Rbx-bd"/>
</dbReference>
<evidence type="ECO:0000256" key="6">
    <source>
        <dbReference type="ARBA" id="ARBA00022827"/>
    </source>
</evidence>
<comment type="cofactor">
    <cofactor evidence="1">
        <name>FAD</name>
        <dbReference type="ChEBI" id="CHEBI:57692"/>
    </cofactor>
</comment>
<dbReference type="InterPro" id="IPR023753">
    <property type="entry name" value="FAD/NAD-binding_dom"/>
</dbReference>
<protein>
    <submittedName>
        <fullName evidence="11">FAD-dependent oxidoreductase</fullName>
    </submittedName>
</protein>
<proteinExistence type="inferred from homology"/>
<dbReference type="EMBL" id="JAWIIV010000003">
    <property type="protein sequence ID" value="MEC4718698.1"/>
    <property type="molecule type" value="Genomic_DNA"/>
</dbReference>
<dbReference type="PRINTS" id="PR00368">
    <property type="entry name" value="FADPNR"/>
</dbReference>
<keyword evidence="7" id="KW-0560">Oxidoreductase</keyword>
<dbReference type="Gene3D" id="3.50.50.60">
    <property type="entry name" value="FAD/NAD(P)-binding domain"/>
    <property type="match status" value="2"/>
</dbReference>
<feature type="domain" description="Rubredoxin binding" evidence="10">
    <location>
        <begin position="311"/>
        <end position="382"/>
    </location>
</feature>
<evidence type="ECO:0000256" key="8">
    <source>
        <dbReference type="ARBA" id="ARBA00023027"/>
    </source>
</evidence>
<dbReference type="PANTHER" id="PTHR43429:SF3">
    <property type="entry name" value="NITRITE REDUCTASE [NAD(P)H]"/>
    <property type="match status" value="1"/>
</dbReference>
<evidence type="ECO:0000256" key="7">
    <source>
        <dbReference type="ARBA" id="ARBA00023002"/>
    </source>
</evidence>
<gene>
    <name evidence="11" type="ORF">RY831_06035</name>
</gene>
<evidence type="ECO:0000313" key="11">
    <source>
        <dbReference type="EMBL" id="MEC4718698.1"/>
    </source>
</evidence>
<dbReference type="PANTHER" id="PTHR43429">
    <property type="entry name" value="PYRIDINE NUCLEOTIDE-DISULFIDE OXIDOREDUCTASE DOMAIN-CONTAINING"/>
    <property type="match status" value="1"/>
</dbReference>
<dbReference type="PRINTS" id="PR00411">
    <property type="entry name" value="PNDRDTASEI"/>
</dbReference>
<keyword evidence="4" id="KW-0963">Cytoplasm</keyword>
<keyword evidence="12" id="KW-1185">Reference proteome</keyword>
<reference evidence="11 12" key="1">
    <citation type="submission" date="2023-10" db="EMBL/GenBank/DDBJ databases">
        <title>Noviherbaspirillum sp. CPCC 100848 genome assembly.</title>
        <authorList>
            <person name="Li X.Y."/>
            <person name="Fang X.M."/>
        </authorList>
    </citation>
    <scope>NUCLEOTIDE SEQUENCE [LARGE SCALE GENOMIC DNA]</scope>
    <source>
        <strain evidence="11 12">CPCC 100848</strain>
    </source>
</reference>
<keyword evidence="8" id="KW-0520">NAD</keyword>
<sequence>MKPIIIIGSGLAGYTVAREFRKLDKTTPLFILTADDGGFYSKPMLSNAFAQGKQASQLTSFTAAQMAGQLGATIITGTRVIAIDPAAKTVEAGAGKFGYEKLVLAVGARAVRPSLDGDAAEEVISVNHVDDYANFRRAIGEPGSRIAIMGAGLIGCEFADDLAGGHRITLIDPNPLPLAALAAPALSAGLKEALEKRGVDLRLGTTVRSVDRDANAYAVTLSDGRQLQADAVLSAIGLRPDLRLAHAAGLQTGRGILVDDYGMTSAQDIFALGDCAEYGAGSGGGEVMPYIAPLMSAARAVARTLAGTPAAIELKPAPVIVKTPSYPMALLPVPAAGKNGAWQELLHEGRTICRYHDADGVMTAFGVAPQEAGIRQALLAELGSRIRQVA</sequence>
<dbReference type="Pfam" id="PF18113">
    <property type="entry name" value="Rbx_binding"/>
    <property type="match status" value="1"/>
</dbReference>
<evidence type="ECO:0000256" key="3">
    <source>
        <dbReference type="ARBA" id="ARBA00006442"/>
    </source>
</evidence>
<dbReference type="InterPro" id="IPR050260">
    <property type="entry name" value="FAD-bd_OxRdtase"/>
</dbReference>
<evidence type="ECO:0000313" key="12">
    <source>
        <dbReference type="Proteomes" id="UP001352263"/>
    </source>
</evidence>
<accession>A0ABU6J5J2</accession>
<feature type="domain" description="FAD/NAD(P)-binding" evidence="9">
    <location>
        <begin position="3"/>
        <end position="280"/>
    </location>
</feature>
<dbReference type="SUPFAM" id="SSF51905">
    <property type="entry name" value="FAD/NAD(P)-binding domain"/>
    <property type="match status" value="1"/>
</dbReference>
<dbReference type="Proteomes" id="UP001352263">
    <property type="component" value="Unassembled WGS sequence"/>
</dbReference>
<evidence type="ECO:0000256" key="2">
    <source>
        <dbReference type="ARBA" id="ARBA00004496"/>
    </source>
</evidence>
<evidence type="ECO:0000256" key="1">
    <source>
        <dbReference type="ARBA" id="ARBA00001974"/>
    </source>
</evidence>
<dbReference type="Pfam" id="PF07992">
    <property type="entry name" value="Pyr_redox_2"/>
    <property type="match status" value="1"/>
</dbReference>
<dbReference type="InterPro" id="IPR036188">
    <property type="entry name" value="FAD/NAD-bd_sf"/>
</dbReference>
<dbReference type="RefSeq" id="WP_326505420.1">
    <property type="nucleotide sequence ID" value="NZ_JAWIIV010000003.1"/>
</dbReference>
<keyword evidence="5" id="KW-0285">Flavoprotein</keyword>
<organism evidence="11 12">
    <name type="scientific">Noviherbaspirillum album</name>
    <dbReference type="NCBI Taxonomy" id="3080276"/>
    <lineage>
        <taxon>Bacteria</taxon>
        <taxon>Pseudomonadati</taxon>
        <taxon>Pseudomonadota</taxon>
        <taxon>Betaproteobacteria</taxon>
        <taxon>Burkholderiales</taxon>
        <taxon>Oxalobacteraceae</taxon>
        <taxon>Noviherbaspirillum</taxon>
    </lineage>
</organism>
<evidence type="ECO:0000256" key="4">
    <source>
        <dbReference type="ARBA" id="ARBA00022490"/>
    </source>
</evidence>
<comment type="caution">
    <text evidence="11">The sequence shown here is derived from an EMBL/GenBank/DDBJ whole genome shotgun (WGS) entry which is preliminary data.</text>
</comment>
<dbReference type="Gene3D" id="3.30.390.120">
    <property type="match status" value="1"/>
</dbReference>
<comment type="similarity">
    <text evidence="3">Belongs to the FAD-dependent oxidoreductase family.</text>
</comment>
<comment type="subcellular location">
    <subcellularLocation>
        <location evidence="2">Cytoplasm</location>
    </subcellularLocation>
</comment>
<name>A0ABU6J5J2_9BURK</name>